<evidence type="ECO:0000256" key="1">
    <source>
        <dbReference type="SAM" id="MobiDB-lite"/>
    </source>
</evidence>
<evidence type="ECO:0000313" key="2">
    <source>
        <dbReference type="EMBL" id="NVI43512.1"/>
    </source>
</evidence>
<dbReference type="RefSeq" id="WP_156928921.1">
    <property type="nucleotide sequence ID" value="NZ_CP088285.1"/>
</dbReference>
<proteinExistence type="predicted"/>
<name>A0A974A0F9_9BRAD</name>
<feature type="region of interest" description="Disordered" evidence="1">
    <location>
        <begin position="1"/>
        <end position="58"/>
    </location>
</feature>
<gene>
    <name evidence="2" type="ORF">HAP48_011145</name>
</gene>
<accession>A0A974A0F9</accession>
<feature type="compositionally biased region" description="Basic and acidic residues" evidence="1">
    <location>
        <begin position="7"/>
        <end position="21"/>
    </location>
</feature>
<organism evidence="2">
    <name type="scientific">Bradyrhizobium septentrionale</name>
    <dbReference type="NCBI Taxonomy" id="1404411"/>
    <lineage>
        <taxon>Bacteria</taxon>
        <taxon>Pseudomonadati</taxon>
        <taxon>Pseudomonadota</taxon>
        <taxon>Alphaproteobacteria</taxon>
        <taxon>Hyphomicrobiales</taxon>
        <taxon>Nitrobacteraceae</taxon>
        <taxon>Bradyrhizobium</taxon>
    </lineage>
</organism>
<dbReference type="AlphaFoldDB" id="A0A974A0F9"/>
<comment type="caution">
    <text evidence="2">The sequence shown here is derived from an EMBL/GenBank/DDBJ whole genome shotgun (WGS) entry which is preliminary data.</text>
</comment>
<reference evidence="2" key="1">
    <citation type="submission" date="2020-06" db="EMBL/GenBank/DDBJ databases">
        <title>Whole Genome Sequence of Bradyrhizobium sp. Strain 1S1.</title>
        <authorList>
            <person name="Bromfield E.S.P."/>
            <person name="Cloutier S."/>
        </authorList>
    </citation>
    <scope>NUCLEOTIDE SEQUENCE [LARGE SCALE GENOMIC DNA]</scope>
    <source>
        <strain evidence="2">1S1</strain>
    </source>
</reference>
<dbReference type="EMBL" id="JAAOLE020000001">
    <property type="protein sequence ID" value="NVI43512.1"/>
    <property type="molecule type" value="Genomic_DNA"/>
</dbReference>
<sequence length="58" mass="6369">MMSKLSVSRDKQRCDDPRDYEENSNNYDSCLSPADGRGSWPNTGGGALRQIKPVHGNG</sequence>
<protein>
    <submittedName>
        <fullName evidence="2">Uncharacterized protein</fullName>
    </submittedName>
</protein>